<keyword evidence="13" id="KW-1185">Reference proteome</keyword>
<keyword evidence="7 11" id="KW-0406">Ion transport</keyword>
<dbReference type="Pfam" id="PF00858">
    <property type="entry name" value="ASC"/>
    <property type="match status" value="1"/>
</dbReference>
<organism evidence="12 13">
    <name type="scientific">Schistosoma japonicum</name>
    <name type="common">Blood fluke</name>
    <dbReference type="NCBI Taxonomy" id="6182"/>
    <lineage>
        <taxon>Eukaryota</taxon>
        <taxon>Metazoa</taxon>
        <taxon>Spiralia</taxon>
        <taxon>Lophotrochozoa</taxon>
        <taxon>Platyhelminthes</taxon>
        <taxon>Trematoda</taxon>
        <taxon>Digenea</taxon>
        <taxon>Strigeidida</taxon>
        <taxon>Schistosomatoidea</taxon>
        <taxon>Schistosomatidae</taxon>
        <taxon>Schistosoma</taxon>
    </lineage>
</organism>
<dbReference type="STRING" id="6182.A0A4Z2CP94"/>
<dbReference type="Proteomes" id="UP000311919">
    <property type="component" value="Unassembled WGS sequence"/>
</dbReference>
<dbReference type="EMBL" id="SKCS01000486">
    <property type="protein sequence ID" value="TNN06026.1"/>
    <property type="molecule type" value="Genomic_DNA"/>
</dbReference>
<keyword evidence="2 11" id="KW-0813">Transport</keyword>
<gene>
    <name evidence="12" type="ORF">EWB00_008689</name>
</gene>
<evidence type="ECO:0000256" key="5">
    <source>
        <dbReference type="ARBA" id="ARBA00022989"/>
    </source>
</evidence>
<comment type="subcellular location">
    <subcellularLocation>
        <location evidence="1">Membrane</location>
        <topology evidence="1">Multi-pass membrane protein</topology>
    </subcellularLocation>
</comment>
<name>A0A4Z2CP94_SCHJA</name>
<comment type="similarity">
    <text evidence="11">Belongs to the amiloride-sensitive sodium channel (TC 1.A.6) family.</text>
</comment>
<keyword evidence="10 11" id="KW-0407">Ion channel</keyword>
<dbReference type="GO" id="GO:0016020">
    <property type="term" value="C:membrane"/>
    <property type="evidence" value="ECO:0007669"/>
    <property type="project" value="UniProtKB-SubCell"/>
</dbReference>
<accession>A0A4Z2CP94</accession>
<sequence length="455" mass="52775">MINLLNDTFLTKDQIKQMSHQLSSTLKSCQYGDDQCTVNDFTSVFTTHGWCYQFQLNFSRTAELQLILDPQEYDYIIPNKGYIGFYLYVQNEKCSSTEQSLNINNNPDQSVIVGPKFHSYISVQQQYFIRSENHFGTDIKEVCSTYHIQSVVQLVRLPIQIHLLQKFNVNLFKRNGTAVQHGIQYQQKAFLQIFNSTAYNLIKDLTKELYKAKQLAKYASLHIWKMYIHLKHSMKSINNYTELQLINSFFETKLIVSPSSTLLRKILTIVMKFRYLLSNYSDMSTGHDRNTSSSFPGADGFVANAQHTSGFTTINCSHLITYYEEQISRSGEVASAALTRLDHVNSELHHLIRNNHFARLIFPKTSYPYTELSTSRIERSDDYVDLVSKDLKVTVNIDDTRKTLLKYNINKNLREEANLQFSITETTKLIEHQDIRLSDYELPFTLNDKLQVTTL</sequence>
<evidence type="ECO:0000256" key="9">
    <source>
        <dbReference type="ARBA" id="ARBA00023201"/>
    </source>
</evidence>
<keyword evidence="5" id="KW-1133">Transmembrane helix</keyword>
<evidence type="ECO:0000256" key="6">
    <source>
        <dbReference type="ARBA" id="ARBA00023053"/>
    </source>
</evidence>
<dbReference type="InterPro" id="IPR001873">
    <property type="entry name" value="ENaC"/>
</dbReference>
<protein>
    <submittedName>
        <fullName evidence="12">Amiloride sensitive cation channel 4 A</fullName>
    </submittedName>
</protein>
<evidence type="ECO:0000256" key="2">
    <source>
        <dbReference type="ARBA" id="ARBA00022448"/>
    </source>
</evidence>
<evidence type="ECO:0000256" key="10">
    <source>
        <dbReference type="ARBA" id="ARBA00023303"/>
    </source>
</evidence>
<keyword evidence="6" id="KW-0915">Sodium</keyword>
<comment type="caution">
    <text evidence="12">The sequence shown here is derived from an EMBL/GenBank/DDBJ whole genome shotgun (WGS) entry which is preliminary data.</text>
</comment>
<dbReference type="GO" id="GO:0005272">
    <property type="term" value="F:sodium channel activity"/>
    <property type="evidence" value="ECO:0007669"/>
    <property type="project" value="UniProtKB-KW"/>
</dbReference>
<evidence type="ECO:0000256" key="8">
    <source>
        <dbReference type="ARBA" id="ARBA00023136"/>
    </source>
</evidence>
<evidence type="ECO:0000256" key="11">
    <source>
        <dbReference type="RuleBase" id="RU000679"/>
    </source>
</evidence>
<keyword evidence="4 11" id="KW-0812">Transmembrane</keyword>
<keyword evidence="8" id="KW-0472">Membrane</keyword>
<proteinExistence type="inferred from homology"/>
<dbReference type="OrthoDB" id="6270684at2759"/>
<reference evidence="12 13" key="1">
    <citation type="submission" date="2019-03" db="EMBL/GenBank/DDBJ databases">
        <title>An improved genome assembly of the fluke Schistosoma japonicum.</title>
        <authorList>
            <person name="Hu W."/>
            <person name="Luo F."/>
            <person name="Yin M."/>
            <person name="Mo X."/>
            <person name="Sun C."/>
            <person name="Wu Q."/>
            <person name="Zhu B."/>
            <person name="Xiang M."/>
            <person name="Wang J."/>
            <person name="Wang Y."/>
            <person name="Zhang T."/>
            <person name="Xu B."/>
            <person name="Zheng H."/>
            <person name="Feng Z."/>
        </authorList>
    </citation>
    <scope>NUCLEOTIDE SEQUENCE [LARGE SCALE GENOMIC DNA]</scope>
    <source>
        <strain evidence="12">HuSjv2</strain>
        <tissue evidence="12">Worms</tissue>
    </source>
</reference>
<dbReference type="Gene3D" id="2.60.470.10">
    <property type="entry name" value="Acid-sensing ion channels like domains"/>
    <property type="match status" value="1"/>
</dbReference>
<evidence type="ECO:0000256" key="1">
    <source>
        <dbReference type="ARBA" id="ARBA00004141"/>
    </source>
</evidence>
<evidence type="ECO:0000256" key="4">
    <source>
        <dbReference type="ARBA" id="ARBA00022692"/>
    </source>
</evidence>
<evidence type="ECO:0000313" key="12">
    <source>
        <dbReference type="EMBL" id="TNN06026.1"/>
    </source>
</evidence>
<evidence type="ECO:0000256" key="7">
    <source>
        <dbReference type="ARBA" id="ARBA00023065"/>
    </source>
</evidence>
<evidence type="ECO:0000256" key="3">
    <source>
        <dbReference type="ARBA" id="ARBA00022461"/>
    </source>
</evidence>
<keyword evidence="9 11" id="KW-0739">Sodium transport</keyword>
<evidence type="ECO:0000313" key="13">
    <source>
        <dbReference type="Proteomes" id="UP000311919"/>
    </source>
</evidence>
<keyword evidence="3 11" id="KW-0894">Sodium channel</keyword>
<dbReference type="AlphaFoldDB" id="A0A4Z2CP94"/>